<reference evidence="1 2" key="2">
    <citation type="journal article" date="2022" name="Mol. Biol. Evol.">
        <title>Comparative Genomics Reveals Insights into the Divergent Evolution of Astigmatic Mites and Household Pest Adaptations.</title>
        <authorList>
            <person name="Xiong Q."/>
            <person name="Wan A.T."/>
            <person name="Liu X."/>
            <person name="Fung C.S."/>
            <person name="Xiao X."/>
            <person name="Malainual N."/>
            <person name="Hou J."/>
            <person name="Wang L."/>
            <person name="Wang M."/>
            <person name="Yang K.Y."/>
            <person name="Cui Y."/>
            <person name="Leung E.L."/>
            <person name="Nong W."/>
            <person name="Shin S.K."/>
            <person name="Au S.W."/>
            <person name="Jeong K.Y."/>
            <person name="Chew F.T."/>
            <person name="Hui J.H."/>
            <person name="Leung T.F."/>
            <person name="Tungtrongchitr A."/>
            <person name="Zhong N."/>
            <person name="Liu Z."/>
            <person name="Tsui S.K."/>
        </authorList>
    </citation>
    <scope>NUCLEOTIDE SEQUENCE [LARGE SCALE GENOMIC DNA]</scope>
    <source>
        <strain evidence="1">Derp</strain>
    </source>
</reference>
<evidence type="ECO:0000313" key="1">
    <source>
        <dbReference type="EMBL" id="KAH9418620.1"/>
    </source>
</evidence>
<evidence type="ECO:0000313" key="2">
    <source>
        <dbReference type="Proteomes" id="UP000887458"/>
    </source>
</evidence>
<comment type="caution">
    <text evidence="1">The sequence shown here is derived from an EMBL/GenBank/DDBJ whole genome shotgun (WGS) entry which is preliminary data.</text>
</comment>
<keyword evidence="2" id="KW-1185">Reference proteome</keyword>
<protein>
    <submittedName>
        <fullName evidence="1">Uncharacterized protein</fullName>
    </submittedName>
</protein>
<accession>A0ABQ8J875</accession>
<dbReference type="Proteomes" id="UP000887458">
    <property type="component" value="Unassembled WGS sequence"/>
</dbReference>
<reference evidence="1 2" key="1">
    <citation type="journal article" date="2018" name="J. Allergy Clin. Immunol.">
        <title>High-quality assembly of Dermatophagoides pteronyssinus genome and transcriptome reveals a wide range of novel allergens.</title>
        <authorList>
            <person name="Liu X.Y."/>
            <person name="Yang K.Y."/>
            <person name="Wang M.Q."/>
            <person name="Kwok J.S."/>
            <person name="Zeng X."/>
            <person name="Yang Z."/>
            <person name="Xiao X.J."/>
            <person name="Lau C.P."/>
            <person name="Li Y."/>
            <person name="Huang Z.M."/>
            <person name="Ba J.G."/>
            <person name="Yim A.K."/>
            <person name="Ouyang C.Y."/>
            <person name="Ngai S.M."/>
            <person name="Chan T.F."/>
            <person name="Leung E.L."/>
            <person name="Liu L."/>
            <person name="Liu Z.G."/>
            <person name="Tsui S.K."/>
        </authorList>
    </citation>
    <scope>NUCLEOTIDE SEQUENCE [LARGE SCALE GENOMIC DNA]</scope>
    <source>
        <strain evidence="1">Derp</strain>
    </source>
</reference>
<name>A0ABQ8J875_DERPT</name>
<sequence>MIYLPCGMTVSMNGERYPANEISDLPCKFHITLLTPVWFDLVVCPSVVGGEYCFDCVCDPLTITVPDPIVLPATIDKSI</sequence>
<organism evidence="1 2">
    <name type="scientific">Dermatophagoides pteronyssinus</name>
    <name type="common">European house dust mite</name>
    <dbReference type="NCBI Taxonomy" id="6956"/>
    <lineage>
        <taxon>Eukaryota</taxon>
        <taxon>Metazoa</taxon>
        <taxon>Ecdysozoa</taxon>
        <taxon>Arthropoda</taxon>
        <taxon>Chelicerata</taxon>
        <taxon>Arachnida</taxon>
        <taxon>Acari</taxon>
        <taxon>Acariformes</taxon>
        <taxon>Sarcoptiformes</taxon>
        <taxon>Astigmata</taxon>
        <taxon>Psoroptidia</taxon>
        <taxon>Analgoidea</taxon>
        <taxon>Pyroglyphidae</taxon>
        <taxon>Dermatophagoidinae</taxon>
        <taxon>Dermatophagoides</taxon>
    </lineage>
</organism>
<dbReference type="EMBL" id="NJHN03000062">
    <property type="protein sequence ID" value="KAH9418620.1"/>
    <property type="molecule type" value="Genomic_DNA"/>
</dbReference>
<gene>
    <name evidence="1" type="ORF">DERP_003945</name>
</gene>
<proteinExistence type="predicted"/>